<dbReference type="Gene3D" id="3.40.50.1820">
    <property type="entry name" value="alpha/beta hydrolase"/>
    <property type="match status" value="1"/>
</dbReference>
<feature type="signal peptide" evidence="4">
    <location>
        <begin position="1"/>
        <end position="23"/>
    </location>
</feature>
<dbReference type="InterPro" id="IPR051601">
    <property type="entry name" value="Serine_prot/Carboxylest_S33"/>
</dbReference>
<feature type="domain" description="Peptidase S33 tripeptidyl aminopeptidase-like C-terminal" evidence="6">
    <location>
        <begin position="416"/>
        <end position="520"/>
    </location>
</feature>
<keyword evidence="2" id="KW-0378">Hydrolase</keyword>
<organism evidence="7 8">
    <name type="scientific">Aphanomyces astaci</name>
    <name type="common">Crayfish plague agent</name>
    <dbReference type="NCBI Taxonomy" id="112090"/>
    <lineage>
        <taxon>Eukaryota</taxon>
        <taxon>Sar</taxon>
        <taxon>Stramenopiles</taxon>
        <taxon>Oomycota</taxon>
        <taxon>Saprolegniomycetes</taxon>
        <taxon>Saprolegniales</taxon>
        <taxon>Verrucalvaceae</taxon>
        <taxon>Aphanomyces</taxon>
    </lineage>
</organism>
<reference evidence="7 8" key="1">
    <citation type="submission" date="2019-06" db="EMBL/GenBank/DDBJ databases">
        <title>Genomics analysis of Aphanomyces spp. identifies a new class of oomycete effector associated with host adaptation.</title>
        <authorList>
            <person name="Gaulin E."/>
        </authorList>
    </citation>
    <scope>NUCLEOTIDE SEQUENCE [LARGE SCALE GENOMIC DNA]</scope>
    <source>
        <strain evidence="7 8">E</strain>
    </source>
</reference>
<dbReference type="InterPro" id="IPR013595">
    <property type="entry name" value="Pept_S33_TAP-like_C"/>
</dbReference>
<accession>A0A6A4YZY9</accession>
<comment type="similarity">
    <text evidence="1">Belongs to the peptidase S33 family.</text>
</comment>
<feature type="compositionally biased region" description="Basic and acidic residues" evidence="3">
    <location>
        <begin position="529"/>
        <end position="549"/>
    </location>
</feature>
<comment type="caution">
    <text evidence="7">The sequence shown here is derived from an EMBL/GenBank/DDBJ whole genome shotgun (WGS) entry which is preliminary data.</text>
</comment>
<sequence>MTVRHILVLATTLSFWYIYEDLSFRNCQQNTRIMPSIYGTLAVAVMTVGAQQTPFNWKPCPDTNDTRVQCGFLKVPLNHLDPSPDQTIDIAVRRFRVPNAAKGTILVNPGGPGIPGMPFAESGVAQYLGGQHDVLGFDPRGVGMSRPARCTKNGYTASNEWPSRSNVPFDSPTAETSLGRYGASIEAIVRRCEMYDGDYVKHLSTSFVARDMDLIRAALNESVVNYYGKSYGTVLGATYVNMFPHRVGRVVIESVLDPTLYTGPSSDLLATSTVDADETFDSFANTCEAAGQANCPLASEPQVGRRVREFLATMEETPVIAPTAAGDDFSVLTAADVRFMILKALYDPNKWLVLARDLHNLLRGQYVSPPVPDTCPVTNPSYLGMSMEFPIYIANDGELKGTQDWHRALREAKRNSPLFGMQFAYDALPAMYWKTRPVERYSGPWNVQLRQPILILQNKIDPVTPLRGARALARLMGSNAVLVTRDGYGHGIDRMRSSCIRNTLAAFFNNATYPNHNSNCKVDAGPFDPKPDQASTERKLDEVDEAARL</sequence>
<dbReference type="PANTHER" id="PTHR43248">
    <property type="entry name" value="2-SUCCINYL-6-HYDROXY-2,4-CYCLOHEXADIENE-1-CARBOXYLATE SYNTHASE"/>
    <property type="match status" value="1"/>
</dbReference>
<dbReference type="SUPFAM" id="SSF53474">
    <property type="entry name" value="alpha/beta-Hydrolases"/>
    <property type="match status" value="1"/>
</dbReference>
<name>A0A6A4YZY9_APHAT</name>
<dbReference type="AlphaFoldDB" id="A0A6A4YZY9"/>
<evidence type="ECO:0000256" key="2">
    <source>
        <dbReference type="ARBA" id="ARBA00022801"/>
    </source>
</evidence>
<dbReference type="VEuPathDB" id="FungiDB:H257_19229"/>
<dbReference type="PANTHER" id="PTHR43248:SF25">
    <property type="entry name" value="AB HYDROLASE-1 DOMAIN-CONTAINING PROTEIN-RELATED"/>
    <property type="match status" value="1"/>
</dbReference>
<dbReference type="GO" id="GO:0016787">
    <property type="term" value="F:hydrolase activity"/>
    <property type="evidence" value="ECO:0007669"/>
    <property type="project" value="UniProtKB-KW"/>
</dbReference>
<evidence type="ECO:0000256" key="1">
    <source>
        <dbReference type="ARBA" id="ARBA00010088"/>
    </source>
</evidence>
<evidence type="ECO:0000313" key="7">
    <source>
        <dbReference type="EMBL" id="KAF0702098.1"/>
    </source>
</evidence>
<feature type="domain" description="AB hydrolase-1" evidence="5">
    <location>
        <begin position="104"/>
        <end position="255"/>
    </location>
</feature>
<dbReference type="Proteomes" id="UP000469452">
    <property type="component" value="Unassembled WGS sequence"/>
</dbReference>
<evidence type="ECO:0000259" key="6">
    <source>
        <dbReference type="Pfam" id="PF08386"/>
    </source>
</evidence>
<gene>
    <name evidence="7" type="ORF">AaE_016129</name>
</gene>
<dbReference type="Pfam" id="PF00561">
    <property type="entry name" value="Abhydrolase_1"/>
    <property type="match status" value="1"/>
</dbReference>
<dbReference type="EMBL" id="VJMI01021291">
    <property type="protein sequence ID" value="KAF0702098.1"/>
    <property type="molecule type" value="Genomic_DNA"/>
</dbReference>
<evidence type="ECO:0000259" key="5">
    <source>
        <dbReference type="Pfam" id="PF00561"/>
    </source>
</evidence>
<evidence type="ECO:0008006" key="9">
    <source>
        <dbReference type="Google" id="ProtNLM"/>
    </source>
</evidence>
<proteinExistence type="inferred from homology"/>
<evidence type="ECO:0000256" key="3">
    <source>
        <dbReference type="SAM" id="MobiDB-lite"/>
    </source>
</evidence>
<evidence type="ECO:0000313" key="8">
    <source>
        <dbReference type="Proteomes" id="UP000469452"/>
    </source>
</evidence>
<dbReference type="InterPro" id="IPR000073">
    <property type="entry name" value="AB_hydrolase_1"/>
</dbReference>
<keyword evidence="4" id="KW-0732">Signal</keyword>
<evidence type="ECO:0000256" key="4">
    <source>
        <dbReference type="SAM" id="SignalP"/>
    </source>
</evidence>
<dbReference type="Pfam" id="PF08386">
    <property type="entry name" value="Abhydrolase_4"/>
    <property type="match status" value="1"/>
</dbReference>
<protein>
    <recommendedName>
        <fullName evidence="9">AB hydrolase-1 domain-containing protein</fullName>
    </recommendedName>
</protein>
<feature type="chain" id="PRO_5025611945" description="AB hydrolase-1 domain-containing protein" evidence="4">
    <location>
        <begin position="24"/>
        <end position="549"/>
    </location>
</feature>
<feature type="region of interest" description="Disordered" evidence="3">
    <location>
        <begin position="522"/>
        <end position="549"/>
    </location>
</feature>
<dbReference type="InterPro" id="IPR029058">
    <property type="entry name" value="AB_hydrolase_fold"/>
</dbReference>